<evidence type="ECO:0000313" key="3">
    <source>
        <dbReference type="EMBL" id="SIT19488.1"/>
    </source>
</evidence>
<dbReference type="EMBL" id="FTOG01000014">
    <property type="protein sequence ID" value="SIT19488.1"/>
    <property type="molecule type" value="Genomic_DNA"/>
</dbReference>
<dbReference type="Proteomes" id="UP000186221">
    <property type="component" value="Unassembled WGS sequence"/>
</dbReference>
<dbReference type="GO" id="GO:0016616">
    <property type="term" value="F:oxidoreductase activity, acting on the CH-OH group of donors, NAD or NADP as acceptor"/>
    <property type="evidence" value="ECO:0007669"/>
    <property type="project" value="TreeGrafter"/>
</dbReference>
<comment type="similarity">
    <text evidence="1">Belongs to the short-chain dehydrogenases/reductases (SDR) family.</text>
</comment>
<dbReference type="AlphaFoldDB" id="A0A1N7Q9G1"/>
<dbReference type="STRING" id="453582.SAMN05421580_11461"/>
<dbReference type="InterPro" id="IPR002347">
    <property type="entry name" value="SDR_fam"/>
</dbReference>
<keyword evidence="2" id="KW-0560">Oxidoreductase</keyword>
<dbReference type="OrthoDB" id="9803333at2"/>
<dbReference type="PROSITE" id="PS00061">
    <property type="entry name" value="ADH_SHORT"/>
    <property type="match status" value="1"/>
</dbReference>
<sequence length="261" mass="28490">MTLQDRTIFITGSGGVLGSTYVRRMLAEGARVVATDLPGHRAEALQAAHEGNENFRFYELDVGEEDQVTEIFQRVMKDGWEPNVVLNNAAITGEMLMGAGKSFPDFADTTVADFERTLHTNLTGAFMVARQMDRDIVGRYPATLINVASMYALNGAHHPIYDGMPFKNFSAYGITKAGIHGLTVWLAGYWAPRKATVNTIAPGAVFNGHSEEFQRRVGELIMAGRMAQPDEIADAMLFLCSAQSGYVTGQLLNVDGGFSAW</sequence>
<dbReference type="PANTHER" id="PTHR42760:SF133">
    <property type="entry name" value="3-OXOACYL-[ACYL-CARRIER-PROTEIN] REDUCTASE"/>
    <property type="match status" value="1"/>
</dbReference>
<dbReference type="InterPro" id="IPR020904">
    <property type="entry name" value="Sc_DH/Rdtase_CS"/>
</dbReference>
<reference evidence="4" key="1">
    <citation type="submission" date="2017-01" db="EMBL/GenBank/DDBJ databases">
        <authorList>
            <person name="Varghese N."/>
            <person name="Submissions S."/>
        </authorList>
    </citation>
    <scope>NUCLEOTIDE SEQUENCE [LARGE SCALE GENOMIC DNA]</scope>
    <source>
        <strain evidence="4">DSM 19945</strain>
    </source>
</reference>
<dbReference type="SUPFAM" id="SSF51735">
    <property type="entry name" value="NAD(P)-binding Rossmann-fold domains"/>
    <property type="match status" value="1"/>
</dbReference>
<dbReference type="RefSeq" id="WP_076486273.1">
    <property type="nucleotide sequence ID" value="NZ_FTOG01000014.1"/>
</dbReference>
<dbReference type="Pfam" id="PF13561">
    <property type="entry name" value="adh_short_C2"/>
    <property type="match status" value="1"/>
</dbReference>
<name>A0A1N7Q9G1_9RHOB</name>
<keyword evidence="4" id="KW-1185">Reference proteome</keyword>
<evidence type="ECO:0000256" key="2">
    <source>
        <dbReference type="ARBA" id="ARBA00023002"/>
    </source>
</evidence>
<evidence type="ECO:0000256" key="1">
    <source>
        <dbReference type="ARBA" id="ARBA00006484"/>
    </source>
</evidence>
<evidence type="ECO:0000313" key="4">
    <source>
        <dbReference type="Proteomes" id="UP000186221"/>
    </source>
</evidence>
<gene>
    <name evidence="3" type="ORF">SAMN05421580_11461</name>
</gene>
<dbReference type="Gene3D" id="3.40.50.720">
    <property type="entry name" value="NAD(P)-binding Rossmann-like Domain"/>
    <property type="match status" value="1"/>
</dbReference>
<proteinExistence type="inferred from homology"/>
<dbReference type="InterPro" id="IPR036291">
    <property type="entry name" value="NAD(P)-bd_dom_sf"/>
</dbReference>
<organism evidence="3 4">
    <name type="scientific">Rhodobacter aestuarii</name>
    <dbReference type="NCBI Taxonomy" id="453582"/>
    <lineage>
        <taxon>Bacteria</taxon>
        <taxon>Pseudomonadati</taxon>
        <taxon>Pseudomonadota</taxon>
        <taxon>Alphaproteobacteria</taxon>
        <taxon>Rhodobacterales</taxon>
        <taxon>Rhodobacter group</taxon>
        <taxon>Rhodobacter</taxon>
    </lineage>
</organism>
<dbReference type="PANTHER" id="PTHR42760">
    <property type="entry name" value="SHORT-CHAIN DEHYDROGENASES/REDUCTASES FAMILY MEMBER"/>
    <property type="match status" value="1"/>
</dbReference>
<dbReference type="PRINTS" id="PR00081">
    <property type="entry name" value="GDHRDH"/>
</dbReference>
<protein>
    <submittedName>
        <fullName evidence="3">NAD(P)-dependent dehydrogenase, short-chain alcohol dehydrogenase family</fullName>
    </submittedName>
</protein>
<accession>A0A1N7Q9G1</accession>